<organism evidence="1 2">
    <name type="scientific">Methylomonas rapida</name>
    <dbReference type="NCBI Taxonomy" id="2963939"/>
    <lineage>
        <taxon>Bacteria</taxon>
        <taxon>Pseudomonadati</taxon>
        <taxon>Pseudomonadota</taxon>
        <taxon>Gammaproteobacteria</taxon>
        <taxon>Methylococcales</taxon>
        <taxon>Methylococcaceae</taxon>
        <taxon>Methylomonas</taxon>
    </lineage>
</organism>
<dbReference type="Proteomes" id="UP001162780">
    <property type="component" value="Chromosome"/>
</dbReference>
<evidence type="ECO:0000313" key="2">
    <source>
        <dbReference type="Proteomes" id="UP001162780"/>
    </source>
</evidence>
<dbReference type="EMBL" id="CP113517">
    <property type="protein sequence ID" value="WAR46943.1"/>
    <property type="molecule type" value="Genomic_DNA"/>
</dbReference>
<dbReference type="InterPro" id="IPR014054">
    <property type="entry name" value="Phage_regulatory_Rha"/>
</dbReference>
<proteinExistence type="predicted"/>
<reference evidence="1" key="1">
    <citation type="submission" date="2022-11" db="EMBL/GenBank/DDBJ databases">
        <title>Methylomonas rapida sp. nov., Carotenoid-Producing Obligate Methanotrophs with High Growth Characteristics and Biotechnological Potential.</title>
        <authorList>
            <person name="Tikhonova E.N."/>
            <person name="Suleimanov R.Z."/>
            <person name="Miroshnikov K."/>
            <person name="Oshkin I.Y."/>
            <person name="Belova S.E."/>
            <person name="Danilova O.V."/>
            <person name="Ashikhmin A."/>
            <person name="Konopkin A."/>
            <person name="But S.Y."/>
            <person name="Khmelenina V.N."/>
            <person name="Kuznetsov N."/>
            <person name="Pimenov N.V."/>
            <person name="Dedysh S.N."/>
        </authorList>
    </citation>
    <scope>NUCLEOTIDE SEQUENCE</scope>
    <source>
        <strain evidence="1">MP1</strain>
    </source>
</reference>
<accession>A0ABY7GR15</accession>
<protein>
    <submittedName>
        <fullName evidence="1">Rha family transcriptional regulator</fullName>
    </submittedName>
</protein>
<keyword evidence="2" id="KW-1185">Reference proteome</keyword>
<sequence>MNDLVFVNAKKEAVTSHVVISEGMEVTQDSSLKLIKQYKADLEEFGRVRFQIVPFETPGGIQKRKEYLLNRDQAIFLITLMRNNPKTVEFKKQLVKQFTSMERWIHERAQASIEAQLMCETLREVRQLAGQLTEGFHYANEHKLINFAMTGAYTAMDRRGLDAVSLKVLTALEMRNAVLIGAGIDRDTRRQALLNLCQELKALSELA</sequence>
<gene>
    <name evidence="1" type="ORF">NM686_010650</name>
</gene>
<evidence type="ECO:0000313" key="1">
    <source>
        <dbReference type="EMBL" id="WAR46943.1"/>
    </source>
</evidence>
<dbReference type="Pfam" id="PF09669">
    <property type="entry name" value="Phage_pRha"/>
    <property type="match status" value="1"/>
</dbReference>
<dbReference type="RefSeq" id="WP_255187851.1">
    <property type="nucleotide sequence ID" value="NZ_CP113517.1"/>
</dbReference>
<name>A0ABY7GR15_9GAMM</name>